<gene>
    <name evidence="1" type="ORF">MM415A01084_0002</name>
</gene>
<proteinExistence type="predicted"/>
<protein>
    <submittedName>
        <fullName evidence="1">Uncharacterized protein</fullName>
    </submittedName>
</protein>
<reference evidence="1" key="1">
    <citation type="submission" date="2020-03" db="EMBL/GenBank/DDBJ databases">
        <title>The deep terrestrial virosphere.</title>
        <authorList>
            <person name="Holmfeldt K."/>
            <person name="Nilsson E."/>
            <person name="Simone D."/>
            <person name="Lopez-Fernandez M."/>
            <person name="Wu X."/>
            <person name="de Brujin I."/>
            <person name="Lundin D."/>
            <person name="Andersson A."/>
            <person name="Bertilsson S."/>
            <person name="Dopson M."/>
        </authorList>
    </citation>
    <scope>NUCLEOTIDE SEQUENCE</scope>
    <source>
        <strain evidence="1">MM415A01084</strain>
    </source>
</reference>
<organism evidence="1">
    <name type="scientific">viral metagenome</name>
    <dbReference type="NCBI Taxonomy" id="1070528"/>
    <lineage>
        <taxon>unclassified sequences</taxon>
        <taxon>metagenomes</taxon>
        <taxon>organismal metagenomes</taxon>
    </lineage>
</organism>
<sequence>MSTVRTFPPDLFAPREPERAKAASILDDMAERRRAWLERMRAVLVSLYFHRVAKWGEGHPIAYVTADDAQRLAKERRDLALPAGASPNLFGSVFRAPGWVRSAHKDHQSSTNGSHGNDLYRWRYVGPRSDAR</sequence>
<dbReference type="EMBL" id="MT142331">
    <property type="protein sequence ID" value="QJA78305.1"/>
    <property type="molecule type" value="Genomic_DNA"/>
</dbReference>
<evidence type="ECO:0000313" key="1">
    <source>
        <dbReference type="EMBL" id="QJA78305.1"/>
    </source>
</evidence>
<accession>A0A6M3K950</accession>
<dbReference type="AlphaFoldDB" id="A0A6M3K950"/>
<name>A0A6M3K950_9ZZZZ</name>